<sequence length="291" mass="33594">MNNNRITFVPNKTFVEMPKLRYVDLSNNKISRLDFNLLNYPRTNILHLYLNANNLRQLDVSNVVVPNNTNCKASYRDNKYPIKIFNMANINPKDSNTYQCGNIDFCNVMLNVHPYMVLGLNPEELMKFARCGLLEYRGSRYDCDCSVAEFFKLEYSEFNRIFGIKFSKSTCQNPEPLRGINTETLFYNTSLHHLMVCDVQDGCPRVGNCKCRCTSQPIADSLIIDCSNQSCKDLPDVVPDTSHRIVLLMEGNQIRSVISKYYFKDVKSLNLSRNPIQTFDESNQILQMLLK</sequence>
<evidence type="ECO:0000256" key="2">
    <source>
        <dbReference type="ARBA" id="ARBA00022737"/>
    </source>
</evidence>
<keyword evidence="4" id="KW-1185">Reference proteome</keyword>
<gene>
    <name evidence="3" type="ORF">MEDL_10953</name>
</gene>
<dbReference type="InterPro" id="IPR050541">
    <property type="entry name" value="LRR_TM_domain-containing"/>
</dbReference>
<protein>
    <submittedName>
        <fullName evidence="3">SLIT1</fullName>
    </submittedName>
</protein>
<dbReference type="OrthoDB" id="6156625at2759"/>
<evidence type="ECO:0000313" key="3">
    <source>
        <dbReference type="EMBL" id="CAG2196083.1"/>
    </source>
</evidence>
<dbReference type="Gene3D" id="3.80.10.10">
    <property type="entry name" value="Ribonuclease Inhibitor"/>
    <property type="match status" value="2"/>
</dbReference>
<evidence type="ECO:0000313" key="4">
    <source>
        <dbReference type="Proteomes" id="UP000683360"/>
    </source>
</evidence>
<dbReference type="PANTHER" id="PTHR24369">
    <property type="entry name" value="ANTIGEN BSP, PUTATIVE-RELATED"/>
    <property type="match status" value="1"/>
</dbReference>
<reference evidence="3" key="1">
    <citation type="submission" date="2021-03" db="EMBL/GenBank/DDBJ databases">
        <authorList>
            <person name="Bekaert M."/>
        </authorList>
    </citation>
    <scope>NUCLEOTIDE SEQUENCE</scope>
</reference>
<keyword evidence="1" id="KW-0433">Leucine-rich repeat</keyword>
<keyword evidence="2" id="KW-0677">Repeat</keyword>
<dbReference type="EMBL" id="CAJPWZ010000543">
    <property type="protein sequence ID" value="CAG2196083.1"/>
    <property type="molecule type" value="Genomic_DNA"/>
</dbReference>
<comment type="caution">
    <text evidence="3">The sequence shown here is derived from an EMBL/GenBank/DDBJ whole genome shotgun (WGS) entry which is preliminary data.</text>
</comment>
<dbReference type="Proteomes" id="UP000683360">
    <property type="component" value="Unassembled WGS sequence"/>
</dbReference>
<proteinExistence type="predicted"/>
<dbReference type="GO" id="GO:0005886">
    <property type="term" value="C:plasma membrane"/>
    <property type="evidence" value="ECO:0007669"/>
    <property type="project" value="TreeGrafter"/>
</dbReference>
<dbReference type="AlphaFoldDB" id="A0A8S3QH90"/>
<accession>A0A8S3QH90</accession>
<evidence type="ECO:0000256" key="1">
    <source>
        <dbReference type="ARBA" id="ARBA00022614"/>
    </source>
</evidence>
<name>A0A8S3QH90_MYTED</name>
<dbReference type="SUPFAM" id="SSF52058">
    <property type="entry name" value="L domain-like"/>
    <property type="match status" value="2"/>
</dbReference>
<organism evidence="3 4">
    <name type="scientific">Mytilus edulis</name>
    <name type="common">Blue mussel</name>
    <dbReference type="NCBI Taxonomy" id="6550"/>
    <lineage>
        <taxon>Eukaryota</taxon>
        <taxon>Metazoa</taxon>
        <taxon>Spiralia</taxon>
        <taxon>Lophotrochozoa</taxon>
        <taxon>Mollusca</taxon>
        <taxon>Bivalvia</taxon>
        <taxon>Autobranchia</taxon>
        <taxon>Pteriomorphia</taxon>
        <taxon>Mytilida</taxon>
        <taxon>Mytiloidea</taxon>
        <taxon>Mytilidae</taxon>
        <taxon>Mytilinae</taxon>
        <taxon>Mytilus</taxon>
    </lineage>
</organism>
<dbReference type="InterPro" id="IPR032675">
    <property type="entry name" value="LRR_dom_sf"/>
</dbReference>
<dbReference type="PROSITE" id="PS51450">
    <property type="entry name" value="LRR"/>
    <property type="match status" value="1"/>
</dbReference>
<dbReference type="PANTHER" id="PTHR24369:SF175">
    <property type="entry name" value="LEUCINE RICH REPEATS AND TRANSMEMBRANE DOMAINS 2"/>
    <property type="match status" value="1"/>
</dbReference>
<dbReference type="InterPro" id="IPR001611">
    <property type="entry name" value="Leu-rich_rpt"/>
</dbReference>